<proteinExistence type="predicted"/>
<dbReference type="PANTHER" id="PTHR10424:SF82">
    <property type="entry name" value="ENVELOPE GLYCOPROTEIN-RELATED"/>
    <property type="match status" value="1"/>
</dbReference>
<reference evidence="3" key="1">
    <citation type="submission" date="2025-08" db="UniProtKB">
        <authorList>
            <consortium name="Ensembl"/>
        </authorList>
    </citation>
    <scope>IDENTIFICATION</scope>
</reference>
<dbReference type="CDD" id="cd09851">
    <property type="entry name" value="HTLV-1-like_HR1-HR2"/>
    <property type="match status" value="1"/>
</dbReference>
<keyword evidence="4" id="KW-1185">Reference proteome</keyword>
<protein>
    <recommendedName>
        <fullName evidence="5">Envelope glycoprotein</fullName>
    </recommendedName>
</protein>
<dbReference type="PANTHER" id="PTHR10424">
    <property type="entry name" value="VIRAL ENVELOPE PROTEIN"/>
    <property type="match status" value="1"/>
</dbReference>
<keyword evidence="2" id="KW-1133">Transmembrane helix</keyword>
<dbReference type="InterPro" id="IPR008981">
    <property type="entry name" value="FMuLV_rcpt-bd"/>
</dbReference>
<dbReference type="Pfam" id="PF00429">
    <property type="entry name" value="TLV_coat"/>
    <property type="match status" value="1"/>
</dbReference>
<evidence type="ECO:0000313" key="3">
    <source>
        <dbReference type="Ensembl" id="ENSBJAP00000018702.1"/>
    </source>
</evidence>
<dbReference type="Gene3D" id="1.10.287.210">
    <property type="match status" value="1"/>
</dbReference>
<reference evidence="3" key="2">
    <citation type="submission" date="2025-09" db="UniProtKB">
        <authorList>
            <consortium name="Ensembl"/>
        </authorList>
    </citation>
    <scope>IDENTIFICATION</scope>
</reference>
<dbReference type="Proteomes" id="UP000694555">
    <property type="component" value="Unplaced"/>
</dbReference>
<dbReference type="SUPFAM" id="SSF58069">
    <property type="entry name" value="Virus ectodomain"/>
    <property type="match status" value="1"/>
</dbReference>
<evidence type="ECO:0000256" key="2">
    <source>
        <dbReference type="SAM" id="Phobius"/>
    </source>
</evidence>
<dbReference type="AlphaFoldDB" id="A0A8C0HPB9"/>
<keyword evidence="2" id="KW-0812">Transmembrane</keyword>
<evidence type="ECO:0000256" key="1">
    <source>
        <dbReference type="SAM" id="MobiDB-lite"/>
    </source>
</evidence>
<dbReference type="InterPro" id="IPR018154">
    <property type="entry name" value="TLV/ENV_coat_polyprotein"/>
</dbReference>
<dbReference type="Ensembl" id="ENSBJAT00000019221.1">
    <property type="protein sequence ID" value="ENSBJAP00000018702.1"/>
    <property type="gene ID" value="ENSBJAG00000012309.1"/>
</dbReference>
<name>A0A8C0HPB9_9AVES</name>
<evidence type="ECO:0008006" key="5">
    <source>
        <dbReference type="Google" id="ProtNLM"/>
    </source>
</evidence>
<dbReference type="Gene3D" id="3.90.310.10">
    <property type="entry name" value="ENV polyprotein, receptor-binding domain"/>
    <property type="match status" value="1"/>
</dbReference>
<feature type="transmembrane region" description="Helical" evidence="2">
    <location>
        <begin position="600"/>
        <end position="626"/>
    </location>
</feature>
<keyword evidence="2" id="KW-0472">Membrane</keyword>
<dbReference type="SUPFAM" id="SSF49830">
    <property type="entry name" value="ENV polyprotein, receptor-binding domain"/>
    <property type="match status" value="1"/>
</dbReference>
<feature type="region of interest" description="Disordered" evidence="1">
    <location>
        <begin position="1"/>
        <end position="24"/>
    </location>
</feature>
<evidence type="ECO:0000313" key="4">
    <source>
        <dbReference type="Proteomes" id="UP000694555"/>
    </source>
</evidence>
<accession>A0A8C0HPB9</accession>
<organism evidence="3 4">
    <name type="scientific">Buteo japonicus</name>
    <dbReference type="NCBI Taxonomy" id="224669"/>
    <lineage>
        <taxon>Eukaryota</taxon>
        <taxon>Metazoa</taxon>
        <taxon>Chordata</taxon>
        <taxon>Craniata</taxon>
        <taxon>Vertebrata</taxon>
        <taxon>Euteleostomi</taxon>
        <taxon>Archelosauria</taxon>
        <taxon>Archosauria</taxon>
        <taxon>Dinosauria</taxon>
        <taxon>Saurischia</taxon>
        <taxon>Theropoda</taxon>
        <taxon>Coelurosauria</taxon>
        <taxon>Aves</taxon>
        <taxon>Neognathae</taxon>
        <taxon>Neoaves</taxon>
        <taxon>Telluraves</taxon>
        <taxon>Accipitrimorphae</taxon>
        <taxon>Accipitriformes</taxon>
        <taxon>Accipitridae</taxon>
        <taxon>Accipitrinae</taxon>
        <taxon>Buteo</taxon>
    </lineage>
</organism>
<sequence length="676" mass="76218">MATPVAGCNPVDGRGRGEPTRGKSLQLGMRKRPWLNSPRTGKSIKFNKKQNHLTVPFFLCTFSMLVLPTMAGNPHEPMVWKLYNFQESKLIQTQTGPGKWNFSVSITSLIPIEQFKENYGRGGRGGRLGVRFKAEEIPFYICPASNPGKSYCNHPGEYFCAYWGCETIASDWKTEGDKYIDVTRGPPGCKPPQCPRVEITIREPQDDTWLLGRIWGIRFWETGADRGSYFKVVKEKLPHDLLPIGPNLVLNPPTFSKEKEKVGPTITTTDSLNSLSKTTKDTVTEFSLSRGPELSEPKDPLWNLMKASYRALNESKPNLTKECWLCYNVRPPYFEAIGKLGRIQWSNSQNPRECPWDDQRNHTQGITIQSVTGQGKCIGTVPEKYQPLCNTTVTRTNIKTHSNDKWAIPASGAKWVCSDIGVTPCLSLNVFNQSQFCIQVVIVPRLIYHTSEEIVRRFEGDLNRHKREPLTVVTLATLLITGGVGAGTGIASLVKGQELQNLQMAVDEDLAKIEQSIQNLATSIKSLSEVVLQNRRGLDLLFLKEGGLCVALNEECCSFADHTGVVQDAMSELRKRLDQRKKDRETGRSWYENWFNVSPWLTTLLSALAGPLIMLILGLIFGPCILRYILHFIRERFDIAKLLILTTESKTKYKSKLWSMVLFIKIYVKPNVKVEP</sequence>